<accession>A0A8H4VY51</accession>
<feature type="transmembrane region" description="Helical" evidence="5">
    <location>
        <begin position="189"/>
        <end position="210"/>
    </location>
</feature>
<evidence type="ECO:0000256" key="3">
    <source>
        <dbReference type="ARBA" id="ARBA00022989"/>
    </source>
</evidence>
<evidence type="ECO:0008006" key="8">
    <source>
        <dbReference type="Google" id="ProtNLM"/>
    </source>
</evidence>
<feature type="transmembrane region" description="Helical" evidence="5">
    <location>
        <begin position="482"/>
        <end position="503"/>
    </location>
</feature>
<comment type="subcellular location">
    <subcellularLocation>
        <location evidence="1">Membrane</location>
        <topology evidence="1">Multi-pass membrane protein</topology>
    </subcellularLocation>
</comment>
<feature type="transmembrane region" description="Helical" evidence="5">
    <location>
        <begin position="222"/>
        <end position="246"/>
    </location>
</feature>
<dbReference type="InterPro" id="IPR036259">
    <property type="entry name" value="MFS_trans_sf"/>
</dbReference>
<evidence type="ECO:0000256" key="5">
    <source>
        <dbReference type="SAM" id="Phobius"/>
    </source>
</evidence>
<dbReference type="GO" id="GO:0022857">
    <property type="term" value="F:transmembrane transporter activity"/>
    <property type="evidence" value="ECO:0007669"/>
    <property type="project" value="InterPro"/>
</dbReference>
<keyword evidence="7" id="KW-1185">Reference proteome</keyword>
<dbReference type="InterPro" id="IPR011701">
    <property type="entry name" value="MFS"/>
</dbReference>
<feature type="transmembrane region" description="Helical" evidence="5">
    <location>
        <begin position="422"/>
        <end position="442"/>
    </location>
</feature>
<dbReference type="PANTHER" id="PTHR23502:SF164">
    <property type="entry name" value="MAJOR FACILITATOR SUPERFAMILY (MFS) PROFILE DOMAIN-CONTAINING PROTEIN"/>
    <property type="match status" value="1"/>
</dbReference>
<comment type="caution">
    <text evidence="6">The sequence shown here is derived from an EMBL/GenBank/DDBJ whole genome shotgun (WGS) entry which is preliminary data.</text>
</comment>
<organism evidence="6 7">
    <name type="scientific">Cudoniella acicularis</name>
    <dbReference type="NCBI Taxonomy" id="354080"/>
    <lineage>
        <taxon>Eukaryota</taxon>
        <taxon>Fungi</taxon>
        <taxon>Dikarya</taxon>
        <taxon>Ascomycota</taxon>
        <taxon>Pezizomycotina</taxon>
        <taxon>Leotiomycetes</taxon>
        <taxon>Helotiales</taxon>
        <taxon>Tricladiaceae</taxon>
        <taxon>Cudoniella</taxon>
    </lineage>
</organism>
<keyword evidence="4 5" id="KW-0472">Membrane</keyword>
<dbReference type="SUPFAM" id="SSF103473">
    <property type="entry name" value="MFS general substrate transporter"/>
    <property type="match status" value="1"/>
</dbReference>
<dbReference type="EMBL" id="JAAMPI010001133">
    <property type="protein sequence ID" value="KAF4626547.1"/>
    <property type="molecule type" value="Genomic_DNA"/>
</dbReference>
<feature type="transmembrane region" description="Helical" evidence="5">
    <location>
        <begin position="542"/>
        <end position="562"/>
    </location>
</feature>
<dbReference type="OrthoDB" id="268400at2759"/>
<evidence type="ECO:0000313" key="7">
    <source>
        <dbReference type="Proteomes" id="UP000566819"/>
    </source>
</evidence>
<evidence type="ECO:0000256" key="1">
    <source>
        <dbReference type="ARBA" id="ARBA00004141"/>
    </source>
</evidence>
<feature type="transmembrane region" description="Helical" evidence="5">
    <location>
        <begin position="252"/>
        <end position="272"/>
    </location>
</feature>
<gene>
    <name evidence="6" type="ORF">G7Y89_g11612</name>
</gene>
<protein>
    <recommendedName>
        <fullName evidence="8">Major facilitator superfamily (MFS) profile domain-containing protein</fullName>
    </recommendedName>
</protein>
<evidence type="ECO:0000313" key="6">
    <source>
        <dbReference type="EMBL" id="KAF4626547.1"/>
    </source>
</evidence>
<sequence length="581" mass="62789">MEELHVPSVEKKQDISHSEDVGSELKYGIPQVEGTTRLFFEHGLVEEDSGYGFGDILSNSSTVGAISIGLQQNLTGLLPVFMFVYAGLNPKLLNSVGGLSSVAGSSNSTSSGSSSTNALAALGNIPGAQPLSRVNLLNKIPVLMVGLSNYFLVPLSVVVGRRAVLVFCGGIAWVACIWAANSTSLSSHIGARCAQAIGAGAVESLVPLVVQDMSFIHERNRVISLVWASQGIITISLGVNTNYIVARLGWEWLYYIGGTITAVSWLMILLFVPETRWHRSNAELKGDKSHLPEGMSRPEVNYERFGRPSNWVRYGFFANGGIELKEGATAAVQIARSLFLPGVFYFVLLNSAMLAASIAATLTASTVLLSAPYSWPQANIGLMVLGTAVANCFVAVVGHLGDKLSNRLAKRNDGIRELEVHLWNMIFPVFAGVLGCVLYGVGGTYEPSQISLCFQATFKRFSGFATPPLGFRKLKLSRSLKWLITFALFTINVIGSVFCIESYPQIAGPVLVNVSSFRNIIGFGVVYGVTDWVAIRSYMATFGILAGVIVTLSLPLPLFFIYGRKWRESSKFATKILTHSF</sequence>
<feature type="transmembrane region" description="Helical" evidence="5">
    <location>
        <begin position="140"/>
        <end position="159"/>
    </location>
</feature>
<reference evidence="6 7" key="1">
    <citation type="submission" date="2020-03" db="EMBL/GenBank/DDBJ databases">
        <title>Draft Genome Sequence of Cudoniella acicularis.</title>
        <authorList>
            <person name="Buettner E."/>
            <person name="Kellner H."/>
        </authorList>
    </citation>
    <scope>NUCLEOTIDE SEQUENCE [LARGE SCALE GENOMIC DNA]</scope>
    <source>
        <strain evidence="6 7">DSM 108380</strain>
    </source>
</reference>
<feature type="transmembrane region" description="Helical" evidence="5">
    <location>
        <begin position="380"/>
        <end position="401"/>
    </location>
</feature>
<keyword evidence="3 5" id="KW-1133">Transmembrane helix</keyword>
<evidence type="ECO:0000256" key="4">
    <source>
        <dbReference type="ARBA" id="ARBA00023136"/>
    </source>
</evidence>
<dbReference type="Gene3D" id="1.20.1250.20">
    <property type="entry name" value="MFS general substrate transporter like domains"/>
    <property type="match status" value="1"/>
</dbReference>
<dbReference type="PANTHER" id="PTHR23502">
    <property type="entry name" value="MAJOR FACILITATOR SUPERFAMILY"/>
    <property type="match status" value="1"/>
</dbReference>
<keyword evidence="2 5" id="KW-0812">Transmembrane</keyword>
<proteinExistence type="predicted"/>
<feature type="transmembrane region" description="Helical" evidence="5">
    <location>
        <begin position="164"/>
        <end position="183"/>
    </location>
</feature>
<feature type="transmembrane region" description="Helical" evidence="5">
    <location>
        <begin position="510"/>
        <end position="530"/>
    </location>
</feature>
<feature type="transmembrane region" description="Helical" evidence="5">
    <location>
        <begin position="343"/>
        <end position="368"/>
    </location>
</feature>
<name>A0A8H4VY51_9HELO</name>
<evidence type="ECO:0000256" key="2">
    <source>
        <dbReference type="ARBA" id="ARBA00022692"/>
    </source>
</evidence>
<dbReference type="Proteomes" id="UP000566819">
    <property type="component" value="Unassembled WGS sequence"/>
</dbReference>
<dbReference type="Pfam" id="PF07690">
    <property type="entry name" value="MFS_1"/>
    <property type="match status" value="1"/>
</dbReference>
<dbReference type="GO" id="GO:0005886">
    <property type="term" value="C:plasma membrane"/>
    <property type="evidence" value="ECO:0007669"/>
    <property type="project" value="TreeGrafter"/>
</dbReference>
<dbReference type="AlphaFoldDB" id="A0A8H4VY51"/>